<name>A0A672TY36_STRHB</name>
<feature type="compositionally biased region" description="Basic and acidic residues" evidence="1">
    <location>
        <begin position="1"/>
        <end position="10"/>
    </location>
</feature>
<dbReference type="Ensembl" id="ENSSHBT00005007075.1">
    <property type="protein sequence ID" value="ENSSHBP00005005854.1"/>
    <property type="gene ID" value="ENSSHBG00005005093.1"/>
</dbReference>
<dbReference type="InParanoid" id="A0A672TY36"/>
<dbReference type="Proteomes" id="UP000472266">
    <property type="component" value="Chromosome 2"/>
</dbReference>
<organism evidence="2 3">
    <name type="scientific">Strigops habroptila</name>
    <name type="common">Kakapo</name>
    <dbReference type="NCBI Taxonomy" id="2489341"/>
    <lineage>
        <taxon>Eukaryota</taxon>
        <taxon>Metazoa</taxon>
        <taxon>Chordata</taxon>
        <taxon>Craniata</taxon>
        <taxon>Vertebrata</taxon>
        <taxon>Euteleostomi</taxon>
        <taxon>Archelosauria</taxon>
        <taxon>Archosauria</taxon>
        <taxon>Dinosauria</taxon>
        <taxon>Saurischia</taxon>
        <taxon>Theropoda</taxon>
        <taxon>Coelurosauria</taxon>
        <taxon>Aves</taxon>
        <taxon>Neognathae</taxon>
        <taxon>Neoaves</taxon>
        <taxon>Telluraves</taxon>
        <taxon>Australaves</taxon>
        <taxon>Psittaciformes</taxon>
        <taxon>Psittacidae</taxon>
        <taxon>Strigops</taxon>
    </lineage>
</organism>
<keyword evidence="3" id="KW-1185">Reference proteome</keyword>
<feature type="region of interest" description="Disordered" evidence="1">
    <location>
        <begin position="1"/>
        <end position="22"/>
    </location>
</feature>
<accession>A0A672TY36</accession>
<reference evidence="2" key="2">
    <citation type="submission" date="2025-08" db="UniProtKB">
        <authorList>
            <consortium name="Ensembl"/>
        </authorList>
    </citation>
    <scope>IDENTIFICATION</scope>
</reference>
<reference evidence="2" key="3">
    <citation type="submission" date="2025-09" db="UniProtKB">
        <authorList>
            <consortium name="Ensembl"/>
        </authorList>
    </citation>
    <scope>IDENTIFICATION</scope>
</reference>
<evidence type="ECO:0000256" key="1">
    <source>
        <dbReference type="SAM" id="MobiDB-lite"/>
    </source>
</evidence>
<evidence type="ECO:0000313" key="2">
    <source>
        <dbReference type="Ensembl" id="ENSSHBP00005005854.1"/>
    </source>
</evidence>
<proteinExistence type="predicted"/>
<reference evidence="2 3" key="1">
    <citation type="submission" date="2019-11" db="EMBL/GenBank/DDBJ databases">
        <title>Strigops habroptila (kakapo) genome, bStrHab1, primary haplotype, v2.</title>
        <authorList>
            <person name="Jarvis E.D."/>
            <person name="Howard J."/>
            <person name="Rhie A."/>
            <person name="Phillippy A."/>
            <person name="Korlach J."/>
            <person name="Digby A."/>
            <person name="Iorns D."/>
            <person name="Eason D."/>
            <person name="Robertson B."/>
            <person name="Raemaekers T."/>
            <person name="Howe K."/>
            <person name="Lewin H."/>
            <person name="Damas J."/>
            <person name="Hastie A."/>
            <person name="Tracey A."/>
            <person name="Chow W."/>
            <person name="Fedrigo O."/>
        </authorList>
    </citation>
    <scope>NUCLEOTIDE SEQUENCE [LARGE SCALE GENOMIC DNA]</scope>
</reference>
<protein>
    <submittedName>
        <fullName evidence="2">Uncharacterized protein</fullName>
    </submittedName>
</protein>
<dbReference type="AlphaFoldDB" id="A0A672TY36"/>
<dbReference type="GeneTree" id="ENSGT00960000193168"/>
<evidence type="ECO:0000313" key="3">
    <source>
        <dbReference type="Proteomes" id="UP000472266"/>
    </source>
</evidence>
<sequence length="87" mass="9561">MLLTKKDDGRGQGSARQQIITKPSPHHQSCILGLKHILGNLLEVAVTCTKHTKWKIVTAMNTHCLCCETSRVLYVIQAPPNPISSPC</sequence>